<protein>
    <submittedName>
        <fullName evidence="6">Alpha-N-acetylglucosaminidase (NAGLU) N-terminal domain</fullName>
    </submittedName>
</protein>
<reference evidence="5 8" key="2">
    <citation type="submission" date="2018-10" db="EMBL/GenBank/DDBJ databases">
        <title>Transmission dynamics of multidrug resistant bacteria on intensive care unit surfaces.</title>
        <authorList>
            <person name="D'Souza A.W."/>
            <person name="Potter R.F."/>
            <person name="Wallace M."/>
            <person name="Shupe A."/>
            <person name="Patel S."/>
            <person name="Sun S."/>
            <person name="Gul D."/>
            <person name="Kwon J.H."/>
            <person name="Andleeb S."/>
            <person name="Burnham C.-A.D."/>
            <person name="Dantas G."/>
        </authorList>
    </citation>
    <scope>NUCLEOTIDE SEQUENCE [LARGE SCALE GENOMIC DNA]</scope>
    <source>
        <strain evidence="5 8">WF_348</strain>
    </source>
</reference>
<dbReference type="EMBL" id="RHPO01000004">
    <property type="protein sequence ID" value="RRT93544.1"/>
    <property type="molecule type" value="Genomic_DNA"/>
</dbReference>
<proteinExistence type="predicted"/>
<reference evidence="6 7" key="1">
    <citation type="submission" date="2018-06" db="EMBL/GenBank/DDBJ databases">
        <authorList>
            <consortium name="Pathogen Informatics"/>
            <person name="Doyle S."/>
        </authorList>
    </citation>
    <scope>NUCLEOTIDE SEQUENCE [LARGE SCALE GENOMIC DNA]</scope>
    <source>
        <strain evidence="6 7">NCTC13456</strain>
    </source>
</reference>
<accession>A0A376FY50</accession>
<dbReference type="RefSeq" id="WP_115001932.1">
    <property type="nucleotide sequence ID" value="NZ_RHPN01000004.1"/>
</dbReference>
<sequence length="126" mass="14345">MKKLKFITCFTLFILGTQLYAQYAAVKDLATRQFPWLKNKVVLKEIPKENDEDVFVIETKKDKLYISASSTSAASSGLDWYAKHVAHQSISHMGDNKSQLAKLPQINQPKKSSPEEFKKLQAKILE</sequence>
<dbReference type="Gene3D" id="3.30.379.10">
    <property type="entry name" value="Chitobiase/beta-hexosaminidase domain 2-like"/>
    <property type="match status" value="1"/>
</dbReference>
<name>A0A376FY50_9FLAO</name>
<organism evidence="6 7">
    <name type="scientific">Empedobacter falsenii</name>
    <dbReference type="NCBI Taxonomy" id="343874"/>
    <lineage>
        <taxon>Bacteria</taxon>
        <taxon>Pseudomonadati</taxon>
        <taxon>Bacteroidota</taxon>
        <taxon>Flavobacteriia</taxon>
        <taxon>Flavobacteriales</taxon>
        <taxon>Weeksellaceae</taxon>
        <taxon>Empedobacter</taxon>
    </lineage>
</organism>
<evidence type="ECO:0000256" key="2">
    <source>
        <dbReference type="SAM" id="MobiDB-lite"/>
    </source>
</evidence>
<keyword evidence="3" id="KW-0732">Signal</keyword>
<gene>
    <name evidence="5" type="ORF">EGI89_03685</name>
    <name evidence="6" type="ORF">NCTC13456_00417</name>
</gene>
<dbReference type="Proteomes" id="UP000254737">
    <property type="component" value="Unassembled WGS sequence"/>
</dbReference>
<keyword evidence="1" id="KW-0378">Hydrolase</keyword>
<feature type="compositionally biased region" description="Polar residues" evidence="2">
    <location>
        <begin position="92"/>
        <end position="111"/>
    </location>
</feature>
<dbReference type="EMBL" id="UFXS01000001">
    <property type="protein sequence ID" value="STD53289.1"/>
    <property type="molecule type" value="Genomic_DNA"/>
</dbReference>
<evidence type="ECO:0000259" key="4">
    <source>
        <dbReference type="Pfam" id="PF12971"/>
    </source>
</evidence>
<feature type="compositionally biased region" description="Basic and acidic residues" evidence="2">
    <location>
        <begin position="112"/>
        <end position="126"/>
    </location>
</feature>
<dbReference type="InterPro" id="IPR029018">
    <property type="entry name" value="Hex-like_dom2"/>
</dbReference>
<evidence type="ECO:0000313" key="6">
    <source>
        <dbReference type="EMBL" id="STD53289.1"/>
    </source>
</evidence>
<feature type="region of interest" description="Disordered" evidence="2">
    <location>
        <begin position="92"/>
        <end position="126"/>
    </location>
</feature>
<evidence type="ECO:0000313" key="5">
    <source>
        <dbReference type="EMBL" id="RRT93544.1"/>
    </source>
</evidence>
<evidence type="ECO:0000313" key="8">
    <source>
        <dbReference type="Proteomes" id="UP000267844"/>
    </source>
</evidence>
<dbReference type="STRING" id="343874.GCA_000805695_01790"/>
<dbReference type="Pfam" id="PF12971">
    <property type="entry name" value="NAGLU_N"/>
    <property type="match status" value="1"/>
</dbReference>
<evidence type="ECO:0000256" key="1">
    <source>
        <dbReference type="ARBA" id="ARBA00022801"/>
    </source>
</evidence>
<dbReference type="GO" id="GO:0016787">
    <property type="term" value="F:hydrolase activity"/>
    <property type="evidence" value="ECO:0007669"/>
    <property type="project" value="UniProtKB-KW"/>
</dbReference>
<evidence type="ECO:0000313" key="7">
    <source>
        <dbReference type="Proteomes" id="UP000254737"/>
    </source>
</evidence>
<feature type="domain" description="Alpha-N-acetylglucosaminidase N-terminal" evidence="4">
    <location>
        <begin position="24"/>
        <end position="104"/>
    </location>
</feature>
<feature type="signal peptide" evidence="3">
    <location>
        <begin position="1"/>
        <end position="21"/>
    </location>
</feature>
<evidence type="ECO:0000256" key="3">
    <source>
        <dbReference type="SAM" id="SignalP"/>
    </source>
</evidence>
<dbReference type="AlphaFoldDB" id="A0A376FY50"/>
<dbReference type="Proteomes" id="UP000267844">
    <property type="component" value="Unassembled WGS sequence"/>
</dbReference>
<dbReference type="InterPro" id="IPR024240">
    <property type="entry name" value="NAGLU_N"/>
</dbReference>
<feature type="chain" id="PRO_5044389326" evidence="3">
    <location>
        <begin position="22"/>
        <end position="126"/>
    </location>
</feature>
<dbReference type="GO" id="GO:0005975">
    <property type="term" value="P:carbohydrate metabolic process"/>
    <property type="evidence" value="ECO:0007669"/>
    <property type="project" value="UniProtKB-ARBA"/>
</dbReference>